<dbReference type="GO" id="GO:0043737">
    <property type="term" value="F:deoxyribonuclease V activity"/>
    <property type="evidence" value="ECO:0007669"/>
    <property type="project" value="UniProtKB-EC"/>
</dbReference>
<protein>
    <submittedName>
        <fullName evidence="1">Endonuclease V</fullName>
        <ecNumber evidence="1">3.1.21.7</ecNumber>
    </submittedName>
</protein>
<dbReference type="EMBL" id="UGQB01000004">
    <property type="protein sequence ID" value="STZ07690.1"/>
    <property type="molecule type" value="Genomic_DNA"/>
</dbReference>
<reference evidence="1 2" key="1">
    <citation type="submission" date="2018-06" db="EMBL/GenBank/DDBJ databases">
        <authorList>
            <consortium name="Pathogen Informatics"/>
            <person name="Doyle S."/>
        </authorList>
    </citation>
    <scope>NUCLEOTIDE SEQUENCE [LARGE SCALE GENOMIC DNA]</scope>
    <source>
        <strain evidence="1 2">NCTC12877</strain>
    </source>
</reference>
<gene>
    <name evidence="1" type="primary">nfi</name>
    <name evidence="1" type="ORF">NCTC12877_00667</name>
</gene>
<dbReference type="Pfam" id="PF04493">
    <property type="entry name" value="Endonuclease_5"/>
    <property type="match status" value="1"/>
</dbReference>
<sequence>MIYLILDAYYHDVDGKTTANVSAIRFTGIENNIVLNKYKNVVHDVSPYQSGQFYKREMPCLLGLIDKINDPFDVIIIDGYVYLDGKGKAGLGKYLYDQLIIKKPIIGIAKTNFYGIPSEYKVYRGNSKHPLYVTCINISIDTAKTWVQKLQGQYRIPDIVKKTDILSRETDTEQ</sequence>
<organism evidence="1 2">
    <name type="scientific">Moraxella caprae</name>
    <dbReference type="NCBI Taxonomy" id="90240"/>
    <lineage>
        <taxon>Bacteria</taxon>
        <taxon>Pseudomonadati</taxon>
        <taxon>Pseudomonadota</taxon>
        <taxon>Gammaproteobacteria</taxon>
        <taxon>Moraxellales</taxon>
        <taxon>Moraxellaceae</taxon>
        <taxon>Moraxella</taxon>
    </lineage>
</organism>
<evidence type="ECO:0000313" key="2">
    <source>
        <dbReference type="Proteomes" id="UP000254065"/>
    </source>
</evidence>
<keyword evidence="1" id="KW-0255">Endonuclease</keyword>
<keyword evidence="1" id="KW-0540">Nuclease</keyword>
<dbReference type="GO" id="GO:0006281">
    <property type="term" value="P:DNA repair"/>
    <property type="evidence" value="ECO:0007669"/>
    <property type="project" value="InterPro"/>
</dbReference>
<dbReference type="Proteomes" id="UP000254065">
    <property type="component" value="Unassembled WGS sequence"/>
</dbReference>
<keyword evidence="1" id="KW-0378">Hydrolase</keyword>
<dbReference type="Gene3D" id="3.30.2170.10">
    <property type="entry name" value="archaeoglobus fulgidus dsm 4304 superfamily"/>
    <property type="match status" value="1"/>
</dbReference>
<dbReference type="STRING" id="1122244.GCA_000426885_02258"/>
<dbReference type="AlphaFoldDB" id="A0A378R1G8"/>
<evidence type="ECO:0000313" key="1">
    <source>
        <dbReference type="EMBL" id="STZ07690.1"/>
    </source>
</evidence>
<accession>A0A378R1G8</accession>
<dbReference type="InterPro" id="IPR007581">
    <property type="entry name" value="Endonuclease-V"/>
</dbReference>
<keyword evidence="2" id="KW-1185">Reference proteome</keyword>
<proteinExistence type="predicted"/>
<dbReference type="EC" id="3.1.21.7" evidence="1"/>
<dbReference type="RefSeq" id="WP_051226027.1">
    <property type="nucleotide sequence ID" value="NZ_UGQB01000004.1"/>
</dbReference>
<name>A0A378R1G8_9GAMM</name>